<accession>A0A382MXQ8</accession>
<name>A0A382MXQ8_9ZZZZ</name>
<feature type="non-terminal residue" evidence="1">
    <location>
        <position position="1"/>
    </location>
</feature>
<feature type="non-terminal residue" evidence="1">
    <location>
        <position position="25"/>
    </location>
</feature>
<dbReference type="EMBL" id="UINC01096716">
    <property type="protein sequence ID" value="SVC53833.1"/>
    <property type="molecule type" value="Genomic_DNA"/>
</dbReference>
<protein>
    <submittedName>
        <fullName evidence="1">Uncharacterized protein</fullName>
    </submittedName>
</protein>
<gene>
    <name evidence="1" type="ORF">METZ01_LOCUS306687</name>
</gene>
<sequence>VSGTVLELAAKATNSLPQAQRKPRI</sequence>
<organism evidence="1">
    <name type="scientific">marine metagenome</name>
    <dbReference type="NCBI Taxonomy" id="408172"/>
    <lineage>
        <taxon>unclassified sequences</taxon>
        <taxon>metagenomes</taxon>
        <taxon>ecological metagenomes</taxon>
    </lineage>
</organism>
<reference evidence="1" key="1">
    <citation type="submission" date="2018-05" db="EMBL/GenBank/DDBJ databases">
        <authorList>
            <person name="Lanie J.A."/>
            <person name="Ng W.-L."/>
            <person name="Kazmierczak K.M."/>
            <person name="Andrzejewski T.M."/>
            <person name="Davidsen T.M."/>
            <person name="Wayne K.J."/>
            <person name="Tettelin H."/>
            <person name="Glass J.I."/>
            <person name="Rusch D."/>
            <person name="Podicherti R."/>
            <person name="Tsui H.-C.T."/>
            <person name="Winkler M.E."/>
        </authorList>
    </citation>
    <scope>NUCLEOTIDE SEQUENCE</scope>
</reference>
<proteinExistence type="predicted"/>
<dbReference type="AlphaFoldDB" id="A0A382MXQ8"/>
<evidence type="ECO:0000313" key="1">
    <source>
        <dbReference type="EMBL" id="SVC53833.1"/>
    </source>
</evidence>